<sequence>MQDNCINENSYMGHIDRKINLESFTRTYQVTESEDSLQEKGKLGCTDVIYWLIFVLAIMVPFVWIPLPKRFLRIETTIMTAILIRLGKRHQIAMLIRQEVVYVGEISYALYLIHWPVFVVMNYWYSEDPLCINGKGRTLRRPSRLRLVDIVIFVNVDSYTADCLLSHVSRNSSSPLSNVAFNWWSLLVLKGNGTVDMLVAGNSFACNQGDLIYNAYKAYARNFHIFCVTGCELFSPICQISFNFTQIVEELKPDVVFLIERAFLMKAPFNVKQPVDRDKNFGLYMKLLRYLEKKTKKIYILQALPSCVVYCSAKAMLYLKNGKALSTIKDGLVVRDEYFARHRIWELSKRCKKCEIVDYMPMLVDKKGQYLGYNPITNLMYLDQVNHFNRFGKQIIQPIFEKLARQFVIP</sequence>
<keyword evidence="4" id="KW-1185">Reference proteome</keyword>
<keyword evidence="1" id="KW-0812">Transmembrane</keyword>
<dbReference type="PANTHER" id="PTHR23028">
    <property type="entry name" value="ACETYLTRANSFERASE"/>
    <property type="match status" value="1"/>
</dbReference>
<dbReference type="InterPro" id="IPR050879">
    <property type="entry name" value="Acyltransferase_3"/>
</dbReference>
<keyword evidence="1" id="KW-0472">Membrane</keyword>
<evidence type="ECO:0000313" key="3">
    <source>
        <dbReference type="EMBL" id="CAJ0598602.1"/>
    </source>
</evidence>
<reference evidence="3" key="1">
    <citation type="submission" date="2023-07" db="EMBL/GenBank/DDBJ databases">
        <authorList>
            <consortium name="CYATHOMIX"/>
        </authorList>
    </citation>
    <scope>NUCLEOTIDE SEQUENCE</scope>
    <source>
        <strain evidence="3">N/A</strain>
    </source>
</reference>
<keyword evidence="1" id="KW-1133">Transmembrane helix</keyword>
<dbReference type="AlphaFoldDB" id="A0AA36GUT9"/>
<dbReference type="GO" id="GO:0016020">
    <property type="term" value="C:membrane"/>
    <property type="evidence" value="ECO:0007669"/>
    <property type="project" value="TreeGrafter"/>
</dbReference>
<organism evidence="3 4">
    <name type="scientific">Cylicocyclus nassatus</name>
    <name type="common">Nematode worm</name>
    <dbReference type="NCBI Taxonomy" id="53992"/>
    <lineage>
        <taxon>Eukaryota</taxon>
        <taxon>Metazoa</taxon>
        <taxon>Ecdysozoa</taxon>
        <taxon>Nematoda</taxon>
        <taxon>Chromadorea</taxon>
        <taxon>Rhabditida</taxon>
        <taxon>Rhabditina</taxon>
        <taxon>Rhabditomorpha</taxon>
        <taxon>Strongyloidea</taxon>
        <taxon>Strongylidae</taxon>
        <taxon>Cylicocyclus</taxon>
    </lineage>
</organism>
<dbReference type="InterPro" id="IPR043968">
    <property type="entry name" value="SGNH"/>
</dbReference>
<evidence type="ECO:0000259" key="2">
    <source>
        <dbReference type="Pfam" id="PF19040"/>
    </source>
</evidence>
<dbReference type="PANTHER" id="PTHR23028:SF53">
    <property type="entry name" value="ACYL_TRANSF_3 DOMAIN-CONTAINING PROTEIN"/>
    <property type="match status" value="1"/>
</dbReference>
<dbReference type="Pfam" id="PF19040">
    <property type="entry name" value="SGNH"/>
    <property type="match status" value="1"/>
</dbReference>
<gene>
    <name evidence="3" type="ORF">CYNAS_LOCUS10585</name>
</gene>
<name>A0AA36GUT9_CYLNA</name>
<proteinExistence type="predicted"/>
<evidence type="ECO:0000313" key="4">
    <source>
        <dbReference type="Proteomes" id="UP001176961"/>
    </source>
</evidence>
<protein>
    <recommendedName>
        <fullName evidence="2">SGNH domain-containing protein</fullName>
    </recommendedName>
</protein>
<dbReference type="EMBL" id="CATQJL010000223">
    <property type="protein sequence ID" value="CAJ0598602.1"/>
    <property type="molecule type" value="Genomic_DNA"/>
</dbReference>
<dbReference type="Proteomes" id="UP001176961">
    <property type="component" value="Unassembled WGS sequence"/>
</dbReference>
<evidence type="ECO:0000256" key="1">
    <source>
        <dbReference type="SAM" id="Phobius"/>
    </source>
</evidence>
<dbReference type="GO" id="GO:0000271">
    <property type="term" value="P:polysaccharide biosynthetic process"/>
    <property type="evidence" value="ECO:0007669"/>
    <property type="project" value="TreeGrafter"/>
</dbReference>
<feature type="transmembrane region" description="Helical" evidence="1">
    <location>
        <begin position="48"/>
        <end position="65"/>
    </location>
</feature>
<accession>A0AA36GUT9</accession>
<feature type="domain" description="SGNH" evidence="2">
    <location>
        <begin position="193"/>
        <end position="402"/>
    </location>
</feature>
<comment type="caution">
    <text evidence="3">The sequence shown here is derived from an EMBL/GenBank/DDBJ whole genome shotgun (WGS) entry which is preliminary data.</text>
</comment>